<evidence type="ECO:0000313" key="1">
    <source>
        <dbReference type="EMBL" id="KAL0150469.1"/>
    </source>
</evidence>
<dbReference type="EMBL" id="JAMKFB020000295">
    <property type="protein sequence ID" value="KAL0150469.1"/>
    <property type="molecule type" value="Genomic_DNA"/>
</dbReference>
<sequence length="374" mass="41658">MKELGLRLNARKKNHLSGNGVGFDHDAGIRSSRQSRHCVQRNTFWPAVHETPAVVTQNQGVFHKGKPTSHGQGHAALPTCRRHVEKALVMVSGPGVGDMLSSLGHEWLLSPWSVEQPPSHVVHLCLEMLAVLSCFLDTCRLGRNSARSAVPCQSSVSGHRASRSKYTRGLSQKTDSLSRPSDSAYFCQKCLNGIQFGFPASILRGHFHLEAPEQALVMEQEVIQVVPPIDGKSRFYSRYFTVPKKDEQATCQSLGETPPERVALIWRFELLLDWLLSYRTRRGFVCTSLCSWGKEPYLDSAAPLLGFQVTSSPPSGSLPNTWLSEDTYVPLSVVCALQKDLQRSSFLLQRRKSLWYALGAKLLLAQSERLVVQH</sequence>
<keyword evidence="2" id="KW-1185">Reference proteome</keyword>
<comment type="caution">
    <text evidence="1">The sequence shown here is derived from an EMBL/GenBank/DDBJ whole genome shotgun (WGS) entry which is preliminary data.</text>
</comment>
<protein>
    <submittedName>
        <fullName evidence="1">Uncharacterized protein</fullName>
    </submittedName>
</protein>
<organism evidence="1 2">
    <name type="scientific">Cirrhinus mrigala</name>
    <name type="common">Mrigala</name>
    <dbReference type="NCBI Taxonomy" id="683832"/>
    <lineage>
        <taxon>Eukaryota</taxon>
        <taxon>Metazoa</taxon>
        <taxon>Chordata</taxon>
        <taxon>Craniata</taxon>
        <taxon>Vertebrata</taxon>
        <taxon>Euteleostomi</taxon>
        <taxon>Actinopterygii</taxon>
        <taxon>Neopterygii</taxon>
        <taxon>Teleostei</taxon>
        <taxon>Ostariophysi</taxon>
        <taxon>Cypriniformes</taxon>
        <taxon>Cyprinidae</taxon>
        <taxon>Labeoninae</taxon>
        <taxon>Labeonini</taxon>
        <taxon>Cirrhinus</taxon>
    </lineage>
</organism>
<gene>
    <name evidence="1" type="ORF">M9458_054286</name>
</gene>
<dbReference type="Proteomes" id="UP001529510">
    <property type="component" value="Unassembled WGS sequence"/>
</dbReference>
<proteinExistence type="predicted"/>
<name>A0ABD0MKR5_CIRMR</name>
<evidence type="ECO:0000313" key="2">
    <source>
        <dbReference type="Proteomes" id="UP001529510"/>
    </source>
</evidence>
<accession>A0ABD0MKR5</accession>
<reference evidence="1 2" key="1">
    <citation type="submission" date="2024-05" db="EMBL/GenBank/DDBJ databases">
        <title>Genome sequencing and assembly of Indian major carp, Cirrhinus mrigala (Hamilton, 1822).</title>
        <authorList>
            <person name="Mohindra V."/>
            <person name="Chowdhury L.M."/>
            <person name="Lal K."/>
            <person name="Jena J.K."/>
        </authorList>
    </citation>
    <scope>NUCLEOTIDE SEQUENCE [LARGE SCALE GENOMIC DNA]</scope>
    <source>
        <strain evidence="1">CM1030</strain>
        <tissue evidence="1">Blood</tissue>
    </source>
</reference>
<dbReference type="AlphaFoldDB" id="A0ABD0MKR5"/>